<organism evidence="3 4">
    <name type="scientific">Jatrophihabitans lederbergiae</name>
    <dbReference type="NCBI Taxonomy" id="3075547"/>
    <lineage>
        <taxon>Bacteria</taxon>
        <taxon>Bacillati</taxon>
        <taxon>Actinomycetota</taxon>
        <taxon>Actinomycetes</taxon>
        <taxon>Jatrophihabitantales</taxon>
        <taxon>Jatrophihabitantaceae</taxon>
        <taxon>Jatrophihabitans</taxon>
    </lineage>
</organism>
<dbReference type="PANTHER" id="PTHR36435:SF1">
    <property type="entry name" value="CAAX AMINO TERMINAL PROTEASE FAMILY PROTEIN"/>
    <property type="match status" value="1"/>
</dbReference>
<protein>
    <submittedName>
        <fullName evidence="3">CPBP family intramembrane glutamic endopeptidase</fullName>
        <ecNumber evidence="3">3.4.-.-</ecNumber>
    </submittedName>
</protein>
<keyword evidence="1" id="KW-0472">Membrane</keyword>
<feature type="transmembrane region" description="Helical" evidence="1">
    <location>
        <begin position="47"/>
        <end position="72"/>
    </location>
</feature>
<dbReference type="Proteomes" id="UP001183176">
    <property type="component" value="Unassembled WGS sequence"/>
</dbReference>
<keyword evidence="3" id="KW-0378">Hydrolase</keyword>
<feature type="domain" description="CAAX prenyl protease 2/Lysostaphin resistance protein A-like" evidence="2">
    <location>
        <begin position="137"/>
        <end position="232"/>
    </location>
</feature>
<evidence type="ECO:0000259" key="2">
    <source>
        <dbReference type="Pfam" id="PF02517"/>
    </source>
</evidence>
<keyword evidence="1" id="KW-1133">Transmembrane helix</keyword>
<feature type="transmembrane region" description="Helical" evidence="1">
    <location>
        <begin position="12"/>
        <end position="35"/>
    </location>
</feature>
<keyword evidence="1" id="KW-0812">Transmembrane</keyword>
<dbReference type="InterPro" id="IPR052710">
    <property type="entry name" value="CAAX_protease"/>
</dbReference>
<dbReference type="PANTHER" id="PTHR36435">
    <property type="entry name" value="SLR1288 PROTEIN"/>
    <property type="match status" value="1"/>
</dbReference>
<feature type="transmembrane region" description="Helical" evidence="1">
    <location>
        <begin position="194"/>
        <end position="216"/>
    </location>
</feature>
<dbReference type="GO" id="GO:0016787">
    <property type="term" value="F:hydrolase activity"/>
    <property type="evidence" value="ECO:0007669"/>
    <property type="project" value="UniProtKB-KW"/>
</dbReference>
<comment type="caution">
    <text evidence="3">The sequence shown here is derived from an EMBL/GenBank/DDBJ whole genome shotgun (WGS) entry which is preliminary data.</text>
</comment>
<reference evidence="4" key="1">
    <citation type="submission" date="2023-07" db="EMBL/GenBank/DDBJ databases">
        <title>30 novel species of actinomycetes from the DSMZ collection.</title>
        <authorList>
            <person name="Nouioui I."/>
        </authorList>
    </citation>
    <scope>NUCLEOTIDE SEQUENCE [LARGE SCALE GENOMIC DNA]</scope>
    <source>
        <strain evidence="4">DSM 44399</strain>
    </source>
</reference>
<dbReference type="Pfam" id="PF02517">
    <property type="entry name" value="Rce1-like"/>
    <property type="match status" value="1"/>
</dbReference>
<proteinExistence type="predicted"/>
<dbReference type="RefSeq" id="WP_311424124.1">
    <property type="nucleotide sequence ID" value="NZ_JAVREH010000025.1"/>
</dbReference>
<dbReference type="EMBL" id="JAVREH010000025">
    <property type="protein sequence ID" value="MDT0262977.1"/>
    <property type="molecule type" value="Genomic_DNA"/>
</dbReference>
<accession>A0ABU2JDB8</accession>
<evidence type="ECO:0000313" key="4">
    <source>
        <dbReference type="Proteomes" id="UP001183176"/>
    </source>
</evidence>
<sequence>MEPIRALGNDVWRTRLAVLPIAALVAMLVTEVLVMHAWRPRGTVHDVAFGIASILHYAAAVTVILILGAPVARRCGGWFNAFGWGRPRWKDPLLGLGAALGEYIARIVASIAVVIAIPAVRGVTEGNVSLAGRSTAQIVVLGIVAIVVAPPVEELMFRGLLLRTAMRRMPFWPAALLSSVCFAALHLYEVHSVPAATLLFVSVFVFGLGQCVLVRFTGRLNPGIAAHAVSNAASLLIVLASGR</sequence>
<name>A0ABU2JDB8_9ACTN</name>
<feature type="transmembrane region" description="Helical" evidence="1">
    <location>
        <begin position="93"/>
        <end position="117"/>
    </location>
</feature>
<keyword evidence="4" id="KW-1185">Reference proteome</keyword>
<gene>
    <name evidence="3" type="ORF">RM423_16400</name>
</gene>
<feature type="transmembrane region" description="Helical" evidence="1">
    <location>
        <begin position="169"/>
        <end position="188"/>
    </location>
</feature>
<evidence type="ECO:0000256" key="1">
    <source>
        <dbReference type="SAM" id="Phobius"/>
    </source>
</evidence>
<dbReference type="EC" id="3.4.-.-" evidence="3"/>
<evidence type="ECO:0000313" key="3">
    <source>
        <dbReference type="EMBL" id="MDT0262977.1"/>
    </source>
</evidence>
<feature type="transmembrane region" description="Helical" evidence="1">
    <location>
        <begin position="137"/>
        <end position="157"/>
    </location>
</feature>
<dbReference type="InterPro" id="IPR003675">
    <property type="entry name" value="Rce1/LyrA-like_dom"/>
</dbReference>